<reference evidence="1 2" key="1">
    <citation type="submission" date="2018-08" db="EMBL/GenBank/DDBJ databases">
        <title>Henriciella mobilis sp. nov., isolated from seawater.</title>
        <authorList>
            <person name="Cheng H."/>
            <person name="Wu Y.-H."/>
            <person name="Xu X.-W."/>
            <person name="Guo L.-L."/>
        </authorList>
    </citation>
    <scope>NUCLEOTIDE SEQUENCE [LARGE SCALE GENOMIC DNA]</scope>
    <source>
        <strain evidence="1 2">JN25</strain>
    </source>
</reference>
<organism evidence="1 2">
    <name type="scientific">Henriciella mobilis</name>
    <dbReference type="NCBI Taxonomy" id="2305467"/>
    <lineage>
        <taxon>Bacteria</taxon>
        <taxon>Pseudomonadati</taxon>
        <taxon>Pseudomonadota</taxon>
        <taxon>Alphaproteobacteria</taxon>
        <taxon>Hyphomonadales</taxon>
        <taxon>Hyphomonadaceae</taxon>
        <taxon>Henriciella</taxon>
    </lineage>
</organism>
<protein>
    <submittedName>
        <fullName evidence="1">Uncharacterized protein</fullName>
    </submittedName>
</protein>
<dbReference type="AlphaFoldDB" id="A0A399RHP6"/>
<dbReference type="RefSeq" id="WP_119376343.1">
    <property type="nucleotide sequence ID" value="NZ_QWFX01000012.1"/>
</dbReference>
<comment type="caution">
    <text evidence="1">The sequence shown here is derived from an EMBL/GenBank/DDBJ whole genome shotgun (WGS) entry which is preliminary data.</text>
</comment>
<dbReference type="EMBL" id="QWFX01000012">
    <property type="protein sequence ID" value="RIJ29322.1"/>
    <property type="molecule type" value="Genomic_DNA"/>
</dbReference>
<evidence type="ECO:0000313" key="2">
    <source>
        <dbReference type="Proteomes" id="UP000266385"/>
    </source>
</evidence>
<accession>A0A399RHP6</accession>
<evidence type="ECO:0000313" key="1">
    <source>
        <dbReference type="EMBL" id="RIJ29322.1"/>
    </source>
</evidence>
<dbReference type="Proteomes" id="UP000266385">
    <property type="component" value="Unassembled WGS sequence"/>
</dbReference>
<sequence>MDRMQGFVETGLATAGRALQAAGDRAGLHLAPDTLTRTAARRLRSSLRAIETLVRRLLVLIAASLELEDRKGPASPACDSQSPAPLPGRRARVFELMPLATFDPEAFQRMAATPAHAPDRNHTGIRLLLDRFHTLRAVIEDPARAARRMARLLAREKQAGALKPICVPQERLYRFDAEFGLIAAALPGLVSEVLPTWYDTG</sequence>
<dbReference type="OrthoDB" id="7620231at2"/>
<name>A0A399RHP6_9PROT</name>
<keyword evidence="2" id="KW-1185">Reference proteome</keyword>
<gene>
    <name evidence="1" type="ORF">D1223_10280</name>
</gene>
<proteinExistence type="predicted"/>